<keyword evidence="2" id="KW-1185">Reference proteome</keyword>
<dbReference type="VEuPathDB" id="VectorBase:ACHR014256"/>
<evidence type="ECO:0000313" key="1">
    <source>
        <dbReference type="EnsemblMetazoa" id="ACHR014256-PA"/>
    </source>
</evidence>
<accession>A0A182KII0</accession>
<sequence>MRFGFCANACHNCAIAGSVVSAKLPNGIWCTAAAATAAATTACCCCCSSIEFILSGVSRPS</sequence>
<dbReference type="Proteomes" id="UP000075881">
    <property type="component" value="Unassembled WGS sequence"/>
</dbReference>
<reference evidence="2" key="1">
    <citation type="submission" date="2013-03" db="EMBL/GenBank/DDBJ databases">
        <title>The Genome Sequence of Anopheles christyi ACHKN1017.</title>
        <authorList>
            <consortium name="The Broad Institute Genomics Platform"/>
            <person name="Neafsey D.E."/>
            <person name="Besansky N."/>
            <person name="Walker B."/>
            <person name="Young S.K."/>
            <person name="Zeng Q."/>
            <person name="Gargeya S."/>
            <person name="Fitzgerald M."/>
            <person name="Haas B."/>
            <person name="Abouelleil A."/>
            <person name="Allen A.W."/>
            <person name="Alvarado L."/>
            <person name="Arachchi H.M."/>
            <person name="Berlin A.M."/>
            <person name="Chapman S.B."/>
            <person name="Gainer-Dewar J."/>
            <person name="Goldberg J."/>
            <person name="Griggs A."/>
            <person name="Gujja S."/>
            <person name="Hansen M."/>
            <person name="Howarth C."/>
            <person name="Imamovic A."/>
            <person name="Ireland A."/>
            <person name="Larimer J."/>
            <person name="McCowan C."/>
            <person name="Murphy C."/>
            <person name="Pearson M."/>
            <person name="Poon T.W."/>
            <person name="Priest M."/>
            <person name="Roberts A."/>
            <person name="Saif S."/>
            <person name="Shea T."/>
            <person name="Sisk P."/>
            <person name="Sykes S."/>
            <person name="Wortman J."/>
            <person name="Nusbaum C."/>
            <person name="Birren B."/>
        </authorList>
    </citation>
    <scope>NUCLEOTIDE SEQUENCE [LARGE SCALE GENOMIC DNA]</scope>
    <source>
        <strain evidence="2">ACHKN1017</strain>
    </source>
</reference>
<protein>
    <submittedName>
        <fullName evidence="1">Uncharacterized protein</fullName>
    </submittedName>
</protein>
<organism evidence="1 2">
    <name type="scientific">Anopheles christyi</name>
    <dbReference type="NCBI Taxonomy" id="43041"/>
    <lineage>
        <taxon>Eukaryota</taxon>
        <taxon>Metazoa</taxon>
        <taxon>Ecdysozoa</taxon>
        <taxon>Arthropoda</taxon>
        <taxon>Hexapoda</taxon>
        <taxon>Insecta</taxon>
        <taxon>Pterygota</taxon>
        <taxon>Neoptera</taxon>
        <taxon>Endopterygota</taxon>
        <taxon>Diptera</taxon>
        <taxon>Nematocera</taxon>
        <taxon>Culicoidea</taxon>
        <taxon>Culicidae</taxon>
        <taxon>Anophelinae</taxon>
        <taxon>Anopheles</taxon>
    </lineage>
</organism>
<name>A0A182KII0_9DIPT</name>
<dbReference type="EnsemblMetazoa" id="ACHR014256-RA">
    <property type="protein sequence ID" value="ACHR014256-PA"/>
    <property type="gene ID" value="ACHR014256"/>
</dbReference>
<reference evidence="1" key="2">
    <citation type="submission" date="2020-05" db="UniProtKB">
        <authorList>
            <consortium name="EnsemblMetazoa"/>
        </authorList>
    </citation>
    <scope>IDENTIFICATION</scope>
    <source>
        <strain evidence="1">ACHKN1017</strain>
    </source>
</reference>
<evidence type="ECO:0000313" key="2">
    <source>
        <dbReference type="Proteomes" id="UP000075881"/>
    </source>
</evidence>
<proteinExistence type="predicted"/>
<dbReference type="AlphaFoldDB" id="A0A182KII0"/>